<organism evidence="2 3">
    <name type="scientific">Gigaspora margarita</name>
    <dbReference type="NCBI Taxonomy" id="4874"/>
    <lineage>
        <taxon>Eukaryota</taxon>
        <taxon>Fungi</taxon>
        <taxon>Fungi incertae sedis</taxon>
        <taxon>Mucoromycota</taxon>
        <taxon>Glomeromycotina</taxon>
        <taxon>Glomeromycetes</taxon>
        <taxon>Diversisporales</taxon>
        <taxon>Gigasporaceae</taxon>
        <taxon>Gigaspora</taxon>
    </lineage>
</organism>
<dbReference type="Proteomes" id="UP000789901">
    <property type="component" value="Unassembled WGS sequence"/>
</dbReference>
<evidence type="ECO:0000313" key="2">
    <source>
        <dbReference type="EMBL" id="CAG8845453.1"/>
    </source>
</evidence>
<keyword evidence="3" id="KW-1185">Reference proteome</keyword>
<feature type="compositionally biased region" description="Polar residues" evidence="1">
    <location>
        <begin position="108"/>
        <end position="127"/>
    </location>
</feature>
<comment type="caution">
    <text evidence="2">The sequence shown here is derived from an EMBL/GenBank/DDBJ whole genome shotgun (WGS) entry which is preliminary data.</text>
</comment>
<feature type="region of interest" description="Disordered" evidence="1">
    <location>
        <begin position="108"/>
        <end position="129"/>
    </location>
</feature>
<accession>A0ABN7X1R0</accession>
<reference evidence="2 3" key="1">
    <citation type="submission" date="2021-06" db="EMBL/GenBank/DDBJ databases">
        <authorList>
            <person name="Kallberg Y."/>
            <person name="Tangrot J."/>
            <person name="Rosling A."/>
        </authorList>
    </citation>
    <scope>NUCLEOTIDE SEQUENCE [LARGE SCALE GENOMIC DNA]</scope>
    <source>
        <strain evidence="2 3">120-4 pot B 10/14</strain>
    </source>
</reference>
<sequence length="139" mass="15467">FEQDQTTTFYSVPPSPIQILDSRSAPFSPIIPPNLFNISSTSPNISLLTSTAEHWSSVALNRNIEQSSSSSYISLYSQLDTTTQDTFHPDNYNTETQYTTIYPNISDTEETTQTPLNNQSDSDSKQSFGKAITMILNQA</sequence>
<dbReference type="EMBL" id="CAJVQB010079608">
    <property type="protein sequence ID" value="CAG8845453.1"/>
    <property type="molecule type" value="Genomic_DNA"/>
</dbReference>
<name>A0ABN7X1R0_GIGMA</name>
<evidence type="ECO:0000313" key="3">
    <source>
        <dbReference type="Proteomes" id="UP000789901"/>
    </source>
</evidence>
<proteinExistence type="predicted"/>
<protein>
    <submittedName>
        <fullName evidence="2">9648_t:CDS:1</fullName>
    </submittedName>
</protein>
<gene>
    <name evidence="2" type="ORF">GMARGA_LOCUS37647</name>
</gene>
<evidence type="ECO:0000256" key="1">
    <source>
        <dbReference type="SAM" id="MobiDB-lite"/>
    </source>
</evidence>
<feature type="non-terminal residue" evidence="2">
    <location>
        <position position="1"/>
    </location>
</feature>